<evidence type="ECO:0000313" key="2">
    <source>
        <dbReference type="Proteomes" id="UP000243006"/>
    </source>
</evidence>
<gene>
    <name evidence="1" type="ORF">D917_04543</name>
</gene>
<reference evidence="1 2" key="1">
    <citation type="submission" date="2015-04" db="EMBL/GenBank/DDBJ databases">
        <title>Draft genome of the roundworm Trichinella nativa.</title>
        <authorList>
            <person name="Mitreva M."/>
        </authorList>
    </citation>
    <scope>NUCLEOTIDE SEQUENCE [LARGE SCALE GENOMIC DNA]</scope>
    <source>
        <strain evidence="1 2">ISS45</strain>
    </source>
</reference>
<protein>
    <submittedName>
        <fullName evidence="1">Uncharacterized protein</fullName>
    </submittedName>
</protein>
<evidence type="ECO:0000313" key="1">
    <source>
        <dbReference type="EMBL" id="OUC39874.1"/>
    </source>
</evidence>
<sequence length="121" mass="13591">MKQIAVKGFTEQGTEETTSFRPDCRNHVDNCCKAFPVKEAPLPLPPQHSLAPTLMTNLADLIVTALNNKPVSKATHYVNSSSNIVRWCKFYSFLQSKQLAFYLCKKRPTVSVVDGMLCNNR</sequence>
<comment type="caution">
    <text evidence="1">The sequence shown here is derived from an EMBL/GenBank/DDBJ whole genome shotgun (WGS) entry which is preliminary data.</text>
</comment>
<name>A0A1Y3E421_9BILA</name>
<accession>A0A1Y3E421</accession>
<dbReference type="EMBL" id="LVZM01023597">
    <property type="protein sequence ID" value="OUC39874.1"/>
    <property type="molecule type" value="Genomic_DNA"/>
</dbReference>
<dbReference type="AlphaFoldDB" id="A0A1Y3E421"/>
<dbReference type="Proteomes" id="UP000243006">
    <property type="component" value="Unassembled WGS sequence"/>
</dbReference>
<proteinExistence type="predicted"/>
<organism evidence="1 2">
    <name type="scientific">Trichinella nativa</name>
    <dbReference type="NCBI Taxonomy" id="6335"/>
    <lineage>
        <taxon>Eukaryota</taxon>
        <taxon>Metazoa</taxon>
        <taxon>Ecdysozoa</taxon>
        <taxon>Nematoda</taxon>
        <taxon>Enoplea</taxon>
        <taxon>Dorylaimia</taxon>
        <taxon>Trichinellida</taxon>
        <taxon>Trichinellidae</taxon>
        <taxon>Trichinella</taxon>
    </lineage>
</organism>